<evidence type="ECO:0000313" key="1">
    <source>
        <dbReference type="EMBL" id="ABU73732.1"/>
    </source>
</evidence>
<dbReference type="EMBL" id="CP000790">
    <property type="protein sequence ID" value="ABU73888.1"/>
    <property type="molecule type" value="Genomic_DNA"/>
</dbReference>
<accession>A7N4R0</accession>
<gene>
    <name evidence="1" type="ordered locus">VIBHAR_05838</name>
    <name evidence="2" type="ordered locus">VIBHAR_05995</name>
    <name evidence="3" type="ordered locus">VIBHAR_07128</name>
</gene>
<evidence type="ECO:0000313" key="2">
    <source>
        <dbReference type="EMBL" id="ABU73888.1"/>
    </source>
</evidence>
<dbReference type="KEGG" id="vha:VIBHAR_05995"/>
<dbReference type="KEGG" id="vha:VIBHAR_05838"/>
<dbReference type="AlphaFoldDB" id="A7N4R0"/>
<dbReference type="Proteomes" id="UP000008152">
    <property type="component" value="Chromosome II"/>
</dbReference>
<dbReference type="KEGG" id="vha:VIBHAR_07128"/>
<dbReference type="RefSeq" id="WP_012129416.1">
    <property type="nucleotide sequence ID" value="NC_009784.1"/>
</dbReference>
<reference evidence="1 4" key="1">
    <citation type="submission" date="2007-08" db="EMBL/GenBank/DDBJ databases">
        <authorList>
            <consortium name="The Vibrio harveyi Genome Sequencing Project"/>
            <person name="Bassler B."/>
            <person name="Clifton S.W."/>
            <person name="Fulton L."/>
            <person name="Delehaunty K."/>
            <person name="Fronick C."/>
            <person name="Harrison M."/>
            <person name="Markivic C."/>
            <person name="Fulton R."/>
            <person name="Tin-Wollam A.-M."/>
            <person name="Shah N."/>
            <person name="Pepin K."/>
            <person name="Nash W."/>
            <person name="Thiruvilangam P."/>
            <person name="Bhonagiri V."/>
            <person name="Waters C."/>
            <person name="Tu K.C."/>
            <person name="Irgon J."/>
            <person name="Wilson R.K."/>
        </authorList>
    </citation>
    <scope>NUCLEOTIDE SEQUENCE [LARGE SCALE GENOMIC DNA]</scope>
    <source>
        <strain evidence="1">ATCC BAA-1116</strain>
        <strain evidence="4">ATCC BAA-1116 / BB120</strain>
    </source>
</reference>
<name>A7N4R0_VIBC1</name>
<evidence type="ECO:0000313" key="3">
    <source>
        <dbReference type="EMBL" id="ABU75000.1"/>
    </source>
</evidence>
<protein>
    <recommendedName>
        <fullName evidence="5">DUF4402 domain-containing protein</fullName>
    </recommendedName>
</protein>
<sequence>MRYWWLGILSFGSVAAPITKYLPLSTYINKTEFYSYVISLDVPNQVVLEFDEQQQRFRSHDVDVVVSSNIPNDETGRGFKYNLSLQNNTSNCKRSYSLEQTQDNVMNLTLDGKVFDEQNPLEEQLLASQGDGVLGGKHVLTLNSDVITDEAVQCSGTITLEAELAL</sequence>
<proteinExistence type="predicted"/>
<organism evidence="1 4">
    <name type="scientific">Vibrio campbellii (strain ATCC BAA-1116)</name>
    <dbReference type="NCBI Taxonomy" id="2902295"/>
    <lineage>
        <taxon>Bacteria</taxon>
        <taxon>Pseudomonadati</taxon>
        <taxon>Pseudomonadota</taxon>
        <taxon>Gammaproteobacteria</taxon>
        <taxon>Vibrionales</taxon>
        <taxon>Vibrionaceae</taxon>
        <taxon>Vibrio</taxon>
    </lineage>
</organism>
<dbReference type="EMBL" id="CP000790">
    <property type="protein sequence ID" value="ABU75000.1"/>
    <property type="molecule type" value="Genomic_DNA"/>
</dbReference>
<dbReference type="EMBL" id="CP000790">
    <property type="protein sequence ID" value="ABU73732.1"/>
    <property type="molecule type" value="Genomic_DNA"/>
</dbReference>
<evidence type="ECO:0008006" key="5">
    <source>
        <dbReference type="Google" id="ProtNLM"/>
    </source>
</evidence>
<evidence type="ECO:0000313" key="4">
    <source>
        <dbReference type="Proteomes" id="UP000008152"/>
    </source>
</evidence>
<dbReference type="PATRIC" id="fig|338187.25.peg.4307"/>